<feature type="region of interest" description="Disordered" evidence="2">
    <location>
        <begin position="1"/>
        <end position="44"/>
    </location>
</feature>
<accession>A0AAV7YLW2</accession>
<keyword evidence="1" id="KW-0175">Coiled coil</keyword>
<sequence>MSRKRKDQIHQGSNSESESESETENETEKKMVFQTPKKKKTHYKTFQREREIQLRLEILLQDKKNLQDMRKELYKLQDKKEKLLKKKKEILSPIDENIPEQFSLYYNQLKEFIKNDQERFDKQVTDCLNNMKKIIGWQKTST</sequence>
<dbReference type="Proteomes" id="UP001146793">
    <property type="component" value="Unassembled WGS sequence"/>
</dbReference>
<evidence type="ECO:0000256" key="1">
    <source>
        <dbReference type="SAM" id="Coils"/>
    </source>
</evidence>
<gene>
    <name evidence="3" type="ORF">M0812_23762</name>
</gene>
<organism evidence="3 4">
    <name type="scientific">Anaeramoeba flamelloides</name>
    <dbReference type="NCBI Taxonomy" id="1746091"/>
    <lineage>
        <taxon>Eukaryota</taxon>
        <taxon>Metamonada</taxon>
        <taxon>Anaeramoebidae</taxon>
        <taxon>Anaeramoeba</taxon>
    </lineage>
</organism>
<feature type="coiled-coil region" evidence="1">
    <location>
        <begin position="49"/>
        <end position="86"/>
    </location>
</feature>
<dbReference type="EMBL" id="JANTQA010000057">
    <property type="protein sequence ID" value="KAJ3428439.1"/>
    <property type="molecule type" value="Genomic_DNA"/>
</dbReference>
<name>A0AAV7YLW2_9EUKA</name>
<reference evidence="3" key="1">
    <citation type="submission" date="2022-08" db="EMBL/GenBank/DDBJ databases">
        <title>Novel sulphate-reducing endosymbionts in the free-living metamonad Anaeramoeba.</title>
        <authorList>
            <person name="Jerlstrom-Hultqvist J."/>
            <person name="Cepicka I."/>
            <person name="Gallot-Lavallee L."/>
            <person name="Salas-Leiva D."/>
            <person name="Curtis B.A."/>
            <person name="Zahonova K."/>
            <person name="Pipaliya S."/>
            <person name="Dacks J."/>
            <person name="Roger A.J."/>
        </authorList>
    </citation>
    <scope>NUCLEOTIDE SEQUENCE</scope>
    <source>
        <strain evidence="3">Busselton2</strain>
    </source>
</reference>
<dbReference type="AlphaFoldDB" id="A0AAV7YLW2"/>
<protein>
    <submittedName>
        <fullName evidence="3">Uncharacterized protein</fullName>
    </submittedName>
</protein>
<comment type="caution">
    <text evidence="3">The sequence shown here is derived from an EMBL/GenBank/DDBJ whole genome shotgun (WGS) entry which is preliminary data.</text>
</comment>
<evidence type="ECO:0000313" key="3">
    <source>
        <dbReference type="EMBL" id="KAJ3428439.1"/>
    </source>
</evidence>
<evidence type="ECO:0000313" key="4">
    <source>
        <dbReference type="Proteomes" id="UP001146793"/>
    </source>
</evidence>
<evidence type="ECO:0000256" key="2">
    <source>
        <dbReference type="SAM" id="MobiDB-lite"/>
    </source>
</evidence>
<proteinExistence type="predicted"/>